<name>A0AAW1YR51_RUBAR</name>
<reference evidence="4 5" key="1">
    <citation type="journal article" date="2023" name="G3 (Bethesda)">
        <title>A chromosome-length genome assembly and annotation of blackberry (Rubus argutus, cv. 'Hillquist').</title>
        <authorList>
            <person name="Bruna T."/>
            <person name="Aryal R."/>
            <person name="Dudchenko O."/>
            <person name="Sargent D.J."/>
            <person name="Mead D."/>
            <person name="Buti M."/>
            <person name="Cavallini A."/>
            <person name="Hytonen T."/>
            <person name="Andres J."/>
            <person name="Pham M."/>
            <person name="Weisz D."/>
            <person name="Mascagni F."/>
            <person name="Usai G."/>
            <person name="Natali L."/>
            <person name="Bassil N."/>
            <person name="Fernandez G.E."/>
            <person name="Lomsadze A."/>
            <person name="Armour M."/>
            <person name="Olukolu B."/>
            <person name="Poorten T."/>
            <person name="Britton C."/>
            <person name="Davik J."/>
            <person name="Ashrafi H."/>
            <person name="Aiden E.L."/>
            <person name="Borodovsky M."/>
            <person name="Worthington M."/>
        </authorList>
    </citation>
    <scope>NUCLEOTIDE SEQUENCE [LARGE SCALE GENOMIC DNA]</scope>
    <source>
        <strain evidence="4">PI 553951</strain>
    </source>
</reference>
<organism evidence="4 5">
    <name type="scientific">Rubus argutus</name>
    <name type="common">Southern blackberry</name>
    <dbReference type="NCBI Taxonomy" id="59490"/>
    <lineage>
        <taxon>Eukaryota</taxon>
        <taxon>Viridiplantae</taxon>
        <taxon>Streptophyta</taxon>
        <taxon>Embryophyta</taxon>
        <taxon>Tracheophyta</taxon>
        <taxon>Spermatophyta</taxon>
        <taxon>Magnoliopsida</taxon>
        <taxon>eudicotyledons</taxon>
        <taxon>Gunneridae</taxon>
        <taxon>Pentapetalae</taxon>
        <taxon>rosids</taxon>
        <taxon>fabids</taxon>
        <taxon>Rosales</taxon>
        <taxon>Rosaceae</taxon>
        <taxon>Rosoideae</taxon>
        <taxon>Rosoideae incertae sedis</taxon>
        <taxon>Rubus</taxon>
    </lineage>
</organism>
<dbReference type="Pfam" id="PF14223">
    <property type="entry name" value="Retrotran_gag_2"/>
    <property type="match status" value="1"/>
</dbReference>
<dbReference type="AlphaFoldDB" id="A0AAW1YR51"/>
<evidence type="ECO:0000256" key="1">
    <source>
        <dbReference type="PROSITE-ProRule" id="PRU00047"/>
    </source>
</evidence>
<dbReference type="PANTHER" id="PTHR35317">
    <property type="entry name" value="OS04G0629600 PROTEIN"/>
    <property type="match status" value="1"/>
</dbReference>
<feature type="region of interest" description="Disordered" evidence="2">
    <location>
        <begin position="525"/>
        <end position="550"/>
    </location>
</feature>
<proteinExistence type="predicted"/>
<evidence type="ECO:0000313" key="5">
    <source>
        <dbReference type="Proteomes" id="UP001457282"/>
    </source>
</evidence>
<feature type="domain" description="CCHC-type" evidence="3">
    <location>
        <begin position="471"/>
        <end position="484"/>
    </location>
</feature>
<dbReference type="InterPro" id="IPR036875">
    <property type="entry name" value="Znf_CCHC_sf"/>
</dbReference>
<dbReference type="EMBL" id="JBEDUW010000001">
    <property type="protein sequence ID" value="KAK9951147.1"/>
    <property type="molecule type" value="Genomic_DNA"/>
</dbReference>
<feature type="compositionally biased region" description="Acidic residues" evidence="2">
    <location>
        <begin position="535"/>
        <end position="548"/>
    </location>
</feature>
<evidence type="ECO:0000313" key="4">
    <source>
        <dbReference type="EMBL" id="KAK9951147.1"/>
    </source>
</evidence>
<keyword evidence="1" id="KW-0863">Zinc-finger</keyword>
<dbReference type="InterPro" id="IPR001878">
    <property type="entry name" value="Znf_CCHC"/>
</dbReference>
<feature type="compositionally biased region" description="Polar residues" evidence="2">
    <location>
        <begin position="431"/>
        <end position="442"/>
    </location>
</feature>
<evidence type="ECO:0000256" key="2">
    <source>
        <dbReference type="SAM" id="MobiDB-lite"/>
    </source>
</evidence>
<dbReference type="GO" id="GO:0003676">
    <property type="term" value="F:nucleic acid binding"/>
    <property type="evidence" value="ECO:0007669"/>
    <property type="project" value="InterPro"/>
</dbReference>
<dbReference type="InterPro" id="IPR036691">
    <property type="entry name" value="Endo/exonu/phosph_ase_sf"/>
</dbReference>
<feature type="region of interest" description="Disordered" evidence="2">
    <location>
        <begin position="424"/>
        <end position="470"/>
    </location>
</feature>
<keyword evidence="1" id="KW-0479">Metal-binding</keyword>
<dbReference type="PANTHER" id="PTHR35317:SF35">
    <property type="entry name" value="DUF4219 DOMAIN-CONTAINING PROTEIN"/>
    <property type="match status" value="1"/>
</dbReference>
<dbReference type="PROSITE" id="PS50158">
    <property type="entry name" value="ZF_CCHC"/>
    <property type="match status" value="1"/>
</dbReference>
<keyword evidence="1" id="KW-0862">Zinc</keyword>
<dbReference type="Gene3D" id="3.60.10.10">
    <property type="entry name" value="Endonuclease/exonuclease/phosphatase"/>
    <property type="match status" value="1"/>
</dbReference>
<sequence length="597" mass="68444">MAALFWNCKGINNGTTVQALRILIRDHRPSIVFLSETMVQDLDYFRSLRTRLGFLYAEKDTYFIDVVVDGQNPNVASWHLTGFYGHPTHTERHRSWATLRTLSDADSLPWLILRHYNEIVSSLEKVGGRSLSEHQMQDFRDALDYYGLYDMGFTSPMFTWWDCDYVLSASLEFISNVPRLHLKPWFLLLEFRTAGIQLKKLEEGALEEATGSSQDQPKPKTEWSVEENKLSDANAKGLNALVTAISTDEFRHIEHFEYLKEAWDKLRDIHEGDTRVRNSKLQMVDSEFENITMGESESFSDFYSRLSLLVNAARNLGETITEEKIVKKIFRVLPSRFIPKKAAIEEHSLLSEIKLDILISKLTTFEMELSNCATPKKSKDIALQAKGEDESPRKLKKLVIDFESANIDSQMALVAKHYKKFQKSRGRFSHENSSNLHKGSSSNPPPNAFRNKDKSYENAREDKPMRKGPQCYECEGFGHIASECGNRLRKESKIDHKAMNASWSDTDDSSSSDEDEPIVAFVAKVDTSMSNQGIDNDDSPSSDDESEVDVMTREELYDRVDVLYQMGLKDKEMIMNLNMKLVELQQDKDNPRKGYSH</sequence>
<evidence type="ECO:0000259" key="3">
    <source>
        <dbReference type="PROSITE" id="PS50158"/>
    </source>
</evidence>
<accession>A0AAW1YR51</accession>
<dbReference type="GO" id="GO:0008270">
    <property type="term" value="F:zinc ion binding"/>
    <property type="evidence" value="ECO:0007669"/>
    <property type="project" value="UniProtKB-KW"/>
</dbReference>
<comment type="caution">
    <text evidence="4">The sequence shown here is derived from an EMBL/GenBank/DDBJ whole genome shotgun (WGS) entry which is preliminary data.</text>
</comment>
<dbReference type="Proteomes" id="UP001457282">
    <property type="component" value="Unassembled WGS sequence"/>
</dbReference>
<keyword evidence="5" id="KW-1185">Reference proteome</keyword>
<gene>
    <name evidence="4" type="ORF">M0R45_006606</name>
</gene>
<protein>
    <recommendedName>
        <fullName evidence="3">CCHC-type domain-containing protein</fullName>
    </recommendedName>
</protein>
<dbReference type="SUPFAM" id="SSF56219">
    <property type="entry name" value="DNase I-like"/>
    <property type="match status" value="1"/>
</dbReference>
<dbReference type="SUPFAM" id="SSF57756">
    <property type="entry name" value="Retrovirus zinc finger-like domains"/>
    <property type="match status" value="1"/>
</dbReference>
<feature type="compositionally biased region" description="Basic and acidic residues" evidence="2">
    <location>
        <begin position="450"/>
        <end position="465"/>
    </location>
</feature>